<dbReference type="OMA" id="CEWDSSA"/>
<dbReference type="OrthoDB" id="74529at2759"/>
<evidence type="ECO:0000313" key="2">
    <source>
        <dbReference type="Proteomes" id="UP000002630"/>
    </source>
</evidence>
<name>D7FUL2_ECTSI</name>
<dbReference type="InParanoid" id="D7FUL2"/>
<dbReference type="PANTHER" id="PTHR46586:SF3">
    <property type="entry name" value="ANKYRIN REPEAT-CONTAINING PROTEIN"/>
    <property type="match status" value="1"/>
</dbReference>
<evidence type="ECO:0000313" key="1">
    <source>
        <dbReference type="EMBL" id="CBJ31668.1"/>
    </source>
</evidence>
<dbReference type="Gene3D" id="1.25.40.20">
    <property type="entry name" value="Ankyrin repeat-containing domain"/>
    <property type="match status" value="1"/>
</dbReference>
<dbReference type="InterPro" id="IPR052050">
    <property type="entry name" value="SecEffector_AnkRepeat"/>
</dbReference>
<dbReference type="EMBL" id="FN648457">
    <property type="protein sequence ID" value="CBJ31668.1"/>
    <property type="molecule type" value="Genomic_DNA"/>
</dbReference>
<protein>
    <recommendedName>
        <fullName evidence="3">Ankyrin repeat protein</fullName>
    </recommendedName>
</protein>
<sequence length="258" mass="28798">MLLFSLAFRNNNDTDGGGDVDGAADLWRGGGLILADNVDLLRSIVRFVAEKQFLFFAPVSRAWREAWGRRPAVTSWVTEDSSVSQLRYSFERGLPRDRPELCAAIARLGNLELLRSARGSGCVWNGLTFSEAARRGDLAFLQWLKSSGCRWDKFSAIAAAGGGHLHVLKWLRKSGVGWDDDEWTCHMAAAGGHVHVLRWAIQNGCRYDNVTCWSAAHQGHLEALKYLRKIGCGWDRQRCFDAAVRGGHRRVAEWIVAN</sequence>
<proteinExistence type="predicted"/>
<dbReference type="AlphaFoldDB" id="D7FUL2"/>
<dbReference type="SUPFAM" id="SSF48403">
    <property type="entry name" value="Ankyrin repeat"/>
    <property type="match status" value="1"/>
</dbReference>
<dbReference type="InterPro" id="IPR036770">
    <property type="entry name" value="Ankyrin_rpt-contain_sf"/>
</dbReference>
<keyword evidence="2" id="KW-1185">Reference proteome</keyword>
<dbReference type="InterPro" id="IPR002110">
    <property type="entry name" value="Ankyrin_rpt"/>
</dbReference>
<evidence type="ECO:0008006" key="3">
    <source>
        <dbReference type="Google" id="ProtNLM"/>
    </source>
</evidence>
<gene>
    <name evidence="1" type="ORF">Esi_0273_0006</name>
</gene>
<organism evidence="1 2">
    <name type="scientific">Ectocarpus siliculosus</name>
    <name type="common">Brown alga</name>
    <name type="synonym">Conferva siliculosa</name>
    <dbReference type="NCBI Taxonomy" id="2880"/>
    <lineage>
        <taxon>Eukaryota</taxon>
        <taxon>Sar</taxon>
        <taxon>Stramenopiles</taxon>
        <taxon>Ochrophyta</taxon>
        <taxon>PX clade</taxon>
        <taxon>Phaeophyceae</taxon>
        <taxon>Ectocarpales</taxon>
        <taxon>Ectocarpaceae</taxon>
        <taxon>Ectocarpus</taxon>
    </lineage>
</organism>
<dbReference type="EMBL" id="FN649755">
    <property type="protein sequence ID" value="CBJ31668.1"/>
    <property type="molecule type" value="Genomic_DNA"/>
</dbReference>
<reference evidence="1 2" key="1">
    <citation type="journal article" date="2010" name="Nature">
        <title>The Ectocarpus genome and the independent evolution of multicellularity in brown algae.</title>
        <authorList>
            <person name="Cock J.M."/>
            <person name="Sterck L."/>
            <person name="Rouze P."/>
            <person name="Scornet D."/>
            <person name="Allen A.E."/>
            <person name="Amoutzias G."/>
            <person name="Anthouard V."/>
            <person name="Artiguenave F."/>
            <person name="Aury J.M."/>
            <person name="Badger J.H."/>
            <person name="Beszteri B."/>
            <person name="Billiau K."/>
            <person name="Bonnet E."/>
            <person name="Bothwell J.H."/>
            <person name="Bowler C."/>
            <person name="Boyen C."/>
            <person name="Brownlee C."/>
            <person name="Carrano C.J."/>
            <person name="Charrier B."/>
            <person name="Cho G.Y."/>
            <person name="Coelho S.M."/>
            <person name="Collen J."/>
            <person name="Corre E."/>
            <person name="Da Silva C."/>
            <person name="Delage L."/>
            <person name="Delaroque N."/>
            <person name="Dittami S.M."/>
            <person name="Doulbeau S."/>
            <person name="Elias M."/>
            <person name="Farnham G."/>
            <person name="Gachon C.M."/>
            <person name="Gschloessl B."/>
            <person name="Heesch S."/>
            <person name="Jabbari K."/>
            <person name="Jubin C."/>
            <person name="Kawai H."/>
            <person name="Kimura K."/>
            <person name="Kloareg B."/>
            <person name="Kupper F.C."/>
            <person name="Lang D."/>
            <person name="Le Bail A."/>
            <person name="Leblanc C."/>
            <person name="Lerouge P."/>
            <person name="Lohr M."/>
            <person name="Lopez P.J."/>
            <person name="Martens C."/>
            <person name="Maumus F."/>
            <person name="Michel G."/>
            <person name="Miranda-Saavedra D."/>
            <person name="Morales J."/>
            <person name="Moreau H."/>
            <person name="Motomura T."/>
            <person name="Nagasato C."/>
            <person name="Napoli C.A."/>
            <person name="Nelson D.R."/>
            <person name="Nyvall-Collen P."/>
            <person name="Peters A.F."/>
            <person name="Pommier C."/>
            <person name="Potin P."/>
            <person name="Poulain J."/>
            <person name="Quesneville H."/>
            <person name="Read B."/>
            <person name="Rensing S.A."/>
            <person name="Ritter A."/>
            <person name="Rousvoal S."/>
            <person name="Samanta M."/>
            <person name="Samson G."/>
            <person name="Schroeder D.C."/>
            <person name="Segurens B."/>
            <person name="Strittmatter M."/>
            <person name="Tonon T."/>
            <person name="Tregear J.W."/>
            <person name="Valentin K."/>
            <person name="von Dassow P."/>
            <person name="Yamagishi T."/>
            <person name="Van de Peer Y."/>
            <person name="Wincker P."/>
        </authorList>
    </citation>
    <scope>NUCLEOTIDE SEQUENCE [LARGE SCALE GENOMIC DNA]</scope>
    <source>
        <strain evidence="2">Ec32 / CCAP1310/4</strain>
    </source>
</reference>
<dbReference type="PANTHER" id="PTHR46586">
    <property type="entry name" value="ANKYRIN REPEAT-CONTAINING PROTEIN"/>
    <property type="match status" value="1"/>
</dbReference>
<dbReference type="Proteomes" id="UP000002630">
    <property type="component" value="Linkage Group LG30"/>
</dbReference>
<accession>D7FUL2</accession>
<dbReference type="Pfam" id="PF13637">
    <property type="entry name" value="Ank_4"/>
    <property type="match status" value="1"/>
</dbReference>